<dbReference type="SUPFAM" id="SSF51604">
    <property type="entry name" value="Enolase C-terminal domain-like"/>
    <property type="match status" value="1"/>
</dbReference>
<evidence type="ECO:0000256" key="8">
    <source>
        <dbReference type="ARBA" id="ARBA00022842"/>
    </source>
</evidence>
<accession>A0AAE3J7J6</accession>
<feature type="active site" description="Proton acceptor" evidence="12 13">
    <location>
        <position position="347"/>
    </location>
</feature>
<dbReference type="InterPro" id="IPR020811">
    <property type="entry name" value="Enolase_N"/>
</dbReference>
<dbReference type="Pfam" id="PF00113">
    <property type="entry name" value="Enolase_C"/>
    <property type="match status" value="1"/>
</dbReference>
<feature type="binding site" evidence="12">
    <location>
        <position position="165"/>
    </location>
    <ligand>
        <name>(2R)-2-phosphoglycerate</name>
        <dbReference type="ChEBI" id="CHEBI:58289"/>
    </ligand>
</feature>
<feature type="binding site" evidence="14">
    <location>
        <begin position="374"/>
        <end position="377"/>
    </location>
    <ligand>
        <name>substrate</name>
    </ligand>
</feature>
<dbReference type="EMBL" id="JAJEPR010000034">
    <property type="protein sequence ID" value="MCC2190976.1"/>
    <property type="molecule type" value="Genomic_DNA"/>
</dbReference>
<evidence type="ECO:0000256" key="4">
    <source>
        <dbReference type="ARBA" id="ARBA00017068"/>
    </source>
</evidence>
<comment type="subcellular location">
    <subcellularLocation>
        <location evidence="12">Cytoplasm</location>
    </subcellularLocation>
    <subcellularLocation>
        <location evidence="12">Secreted</location>
    </subcellularLocation>
    <subcellularLocation>
        <location evidence="12">Cell surface</location>
    </subcellularLocation>
    <text evidence="12">Fractions of enolase are present in both the cytoplasm and on the cell surface.</text>
</comment>
<evidence type="ECO:0000313" key="18">
    <source>
        <dbReference type="EMBL" id="MCC2190976.1"/>
    </source>
</evidence>
<keyword evidence="10 12" id="KW-0456">Lyase</keyword>
<feature type="binding site" evidence="14">
    <location>
        <position position="157"/>
    </location>
    <ligand>
        <name>substrate</name>
    </ligand>
</feature>
<feature type="domain" description="Enolase N-terminal" evidence="17">
    <location>
        <begin position="7"/>
        <end position="136"/>
    </location>
</feature>
<name>A0AAE3J7J6_9FIRM</name>
<feature type="binding site" evidence="12">
    <location>
        <position position="398"/>
    </location>
    <ligand>
        <name>(2R)-2-phosphoglycerate</name>
        <dbReference type="ChEBI" id="CHEBI:58289"/>
    </ligand>
</feature>
<sequence>MHQYSEILDVYAREILDSRGNPTVEVEVLTEDGTVGRASVPSGASTGQYEAVELRDGGERYGGKGVQNAVEHVNTILADCIIGENIYQQAEIDRKLIRADGSENKSRLGANAILGVSMAVAHAAAKSLEIPLFRYLGGSQALRLPVPMFNVINGGCHTRSALDFQEFMLMPVQAESFSEGLRMAVEIYHQLRKLLDEAGLSVAVGDEGGFAPDLSGAEEAFDYLNRAVKAAGYVPGEEIRFAMDAAASELWDETRGAYYFPGESRMKGKEILRDTEEMIRYYQTLSEGFALWSIEDGLDENDWEGWGHLSAALGKNLQLVGDDLFVTNAKRLKKGIRLGAANAVLVKVNQIGTLTEAFETMELAGKNGYRFVVSHRSGETEDTTIADIAVASGAGQIKTGAPCRGERTAKYNRLLRIEDFLGGMAKYGVDNLSFLC</sequence>
<feature type="binding site" evidence="12 15">
    <location>
        <position position="322"/>
    </location>
    <ligand>
        <name>Mg(2+)</name>
        <dbReference type="ChEBI" id="CHEBI:18420"/>
    </ligand>
</feature>
<dbReference type="SFLD" id="SFLDS00001">
    <property type="entry name" value="Enolase"/>
    <property type="match status" value="1"/>
</dbReference>
<dbReference type="InterPro" id="IPR020810">
    <property type="entry name" value="Enolase_C"/>
</dbReference>
<dbReference type="PANTHER" id="PTHR11902:SF1">
    <property type="entry name" value="ENOLASE"/>
    <property type="match status" value="1"/>
</dbReference>
<dbReference type="Proteomes" id="UP001197875">
    <property type="component" value="Unassembled WGS sequence"/>
</dbReference>
<dbReference type="PROSITE" id="PS00164">
    <property type="entry name" value="ENOLASE"/>
    <property type="match status" value="1"/>
</dbReference>
<comment type="function">
    <text evidence="12">Catalyzes the reversible conversion of 2-phosphoglycerate (2-PG) into phosphoenolpyruvate (PEP). It is essential for the degradation of carbohydrates via glycolysis.</text>
</comment>
<feature type="binding site" evidence="12">
    <location>
        <position position="376"/>
    </location>
    <ligand>
        <name>(2R)-2-phosphoglycerate</name>
        <dbReference type="ChEBI" id="CHEBI:58289"/>
    </ligand>
</feature>
<dbReference type="SUPFAM" id="SSF54826">
    <property type="entry name" value="Enolase N-terminal domain-like"/>
    <property type="match status" value="1"/>
</dbReference>
<dbReference type="RefSeq" id="WP_227615981.1">
    <property type="nucleotide sequence ID" value="NZ_JAJEPR010000034.1"/>
</dbReference>
<dbReference type="SMART" id="SM01192">
    <property type="entry name" value="Enolase_C"/>
    <property type="match status" value="1"/>
</dbReference>
<dbReference type="SFLD" id="SFLDG00178">
    <property type="entry name" value="enolase"/>
    <property type="match status" value="1"/>
</dbReference>
<dbReference type="EC" id="4.2.1.11" evidence="3 12"/>
<dbReference type="AlphaFoldDB" id="A0AAE3J7J6"/>
<evidence type="ECO:0000259" key="17">
    <source>
        <dbReference type="SMART" id="SM01193"/>
    </source>
</evidence>
<feature type="active site" description="Proton donor" evidence="12 13">
    <location>
        <position position="207"/>
    </location>
</feature>
<dbReference type="Gene3D" id="3.20.20.120">
    <property type="entry name" value="Enolase-like C-terminal domain"/>
    <property type="match status" value="1"/>
</dbReference>
<dbReference type="Pfam" id="PF03952">
    <property type="entry name" value="Enolase_N"/>
    <property type="match status" value="1"/>
</dbReference>
<evidence type="ECO:0000256" key="2">
    <source>
        <dbReference type="ARBA" id="ARBA00009604"/>
    </source>
</evidence>
<feature type="domain" description="Enolase C-terminal TIM barrel" evidence="16">
    <location>
        <begin position="141"/>
        <end position="435"/>
    </location>
</feature>
<dbReference type="PRINTS" id="PR00148">
    <property type="entry name" value="ENOLASE"/>
</dbReference>
<dbReference type="GO" id="GO:0004634">
    <property type="term" value="F:phosphopyruvate hydratase activity"/>
    <property type="evidence" value="ECO:0007669"/>
    <property type="project" value="UniProtKB-UniRule"/>
</dbReference>
<dbReference type="InterPro" id="IPR020809">
    <property type="entry name" value="Enolase_CS"/>
</dbReference>
<dbReference type="PIRSF" id="PIRSF001400">
    <property type="entry name" value="Enolase"/>
    <property type="match status" value="1"/>
</dbReference>
<feature type="binding site" evidence="14">
    <location>
        <position position="295"/>
    </location>
    <ligand>
        <name>substrate</name>
    </ligand>
</feature>
<organism evidence="18 19">
    <name type="scientific">Fusicatenibacter faecihominis</name>
    <dbReference type="NCBI Taxonomy" id="2881276"/>
    <lineage>
        <taxon>Bacteria</taxon>
        <taxon>Bacillati</taxon>
        <taxon>Bacillota</taxon>
        <taxon>Clostridia</taxon>
        <taxon>Lachnospirales</taxon>
        <taxon>Lachnospiraceae</taxon>
        <taxon>Fusicatenibacter</taxon>
    </lineage>
</organism>
<protein>
    <recommendedName>
        <fullName evidence="4 12">Enolase</fullName>
        <ecNumber evidence="3 12">4.2.1.11</ecNumber>
    </recommendedName>
    <alternativeName>
        <fullName evidence="12">2-phospho-D-glycerate hydro-lyase</fullName>
    </alternativeName>
    <alternativeName>
        <fullName evidence="12">2-phosphoglycerate dehydratase</fullName>
    </alternativeName>
</protein>
<keyword evidence="19" id="KW-1185">Reference proteome</keyword>
<evidence type="ECO:0000256" key="5">
    <source>
        <dbReference type="ARBA" id="ARBA00022490"/>
    </source>
</evidence>
<feature type="binding site" evidence="12">
    <location>
        <position position="347"/>
    </location>
    <ligand>
        <name>(2R)-2-phosphoglycerate</name>
        <dbReference type="ChEBI" id="CHEBI:58289"/>
    </ligand>
</feature>
<feature type="binding site" evidence="12">
    <location>
        <position position="377"/>
    </location>
    <ligand>
        <name>(2R)-2-phosphoglycerate</name>
        <dbReference type="ChEBI" id="CHEBI:58289"/>
    </ligand>
</feature>
<comment type="caution">
    <text evidence="18">The sequence shown here is derived from an EMBL/GenBank/DDBJ whole genome shotgun (WGS) entry which is preliminary data.</text>
</comment>
<keyword evidence="6 12" id="KW-0964">Secreted</keyword>
<evidence type="ECO:0000256" key="12">
    <source>
        <dbReference type="HAMAP-Rule" id="MF_00318"/>
    </source>
</evidence>
<dbReference type="HAMAP" id="MF_00318">
    <property type="entry name" value="Enolase"/>
    <property type="match status" value="1"/>
</dbReference>
<evidence type="ECO:0000256" key="14">
    <source>
        <dbReference type="PIRSR" id="PIRSR001400-2"/>
    </source>
</evidence>
<comment type="pathway">
    <text evidence="1 12">Carbohydrate degradation; glycolysis; pyruvate from D-glyceraldehyde 3-phosphate: step 4/5.</text>
</comment>
<dbReference type="SMART" id="SM01193">
    <property type="entry name" value="Enolase_N"/>
    <property type="match status" value="1"/>
</dbReference>
<evidence type="ECO:0000256" key="7">
    <source>
        <dbReference type="ARBA" id="ARBA00022723"/>
    </source>
</evidence>
<keyword evidence="8 12" id="KW-0460">Magnesium</keyword>
<feature type="binding site" evidence="14">
    <location>
        <position position="398"/>
    </location>
    <ligand>
        <name>substrate</name>
    </ligand>
</feature>
<evidence type="ECO:0000256" key="15">
    <source>
        <dbReference type="PIRSR" id="PIRSR001400-3"/>
    </source>
</evidence>
<evidence type="ECO:0000256" key="13">
    <source>
        <dbReference type="PIRSR" id="PIRSR001400-1"/>
    </source>
</evidence>
<gene>
    <name evidence="12 18" type="primary">eno</name>
    <name evidence="18" type="ORF">LKD71_14425</name>
</gene>
<feature type="binding site" evidence="12 15">
    <location>
        <position position="244"/>
    </location>
    <ligand>
        <name>Mg(2+)</name>
        <dbReference type="ChEBI" id="CHEBI:18420"/>
    </ligand>
</feature>
<comment type="cofactor">
    <cofactor evidence="15">
        <name>Mg(2+)</name>
        <dbReference type="ChEBI" id="CHEBI:18420"/>
    </cofactor>
    <text evidence="15">Mg(2+) is required for catalysis and for stabilizing the dimer.</text>
</comment>
<dbReference type="GO" id="GO:0009986">
    <property type="term" value="C:cell surface"/>
    <property type="evidence" value="ECO:0007669"/>
    <property type="project" value="UniProtKB-SubCell"/>
</dbReference>
<feature type="binding site" evidence="14">
    <location>
        <position position="166"/>
    </location>
    <ligand>
        <name>substrate</name>
    </ligand>
</feature>
<evidence type="ECO:0000256" key="3">
    <source>
        <dbReference type="ARBA" id="ARBA00012058"/>
    </source>
</evidence>
<dbReference type="CDD" id="cd03313">
    <property type="entry name" value="enolase"/>
    <property type="match status" value="1"/>
</dbReference>
<dbReference type="GO" id="GO:0005576">
    <property type="term" value="C:extracellular region"/>
    <property type="evidence" value="ECO:0007669"/>
    <property type="project" value="UniProtKB-SubCell"/>
</dbReference>
<keyword evidence="9 12" id="KW-0324">Glycolysis</keyword>
<dbReference type="SFLD" id="SFLDF00002">
    <property type="entry name" value="enolase"/>
    <property type="match status" value="1"/>
</dbReference>
<dbReference type="NCBIfam" id="TIGR01060">
    <property type="entry name" value="eno"/>
    <property type="match status" value="1"/>
</dbReference>
<keyword evidence="5 12" id="KW-0963">Cytoplasm</keyword>
<evidence type="ECO:0000256" key="6">
    <source>
        <dbReference type="ARBA" id="ARBA00022525"/>
    </source>
</evidence>
<dbReference type="InterPro" id="IPR029017">
    <property type="entry name" value="Enolase-like_N"/>
</dbReference>
<comment type="catalytic activity">
    <reaction evidence="11">
        <text>(2R)-2-phosphoglycerate = phosphoenolpyruvate + H2O</text>
        <dbReference type="Rhea" id="RHEA:10164"/>
        <dbReference type="ChEBI" id="CHEBI:15377"/>
        <dbReference type="ChEBI" id="CHEBI:58289"/>
        <dbReference type="ChEBI" id="CHEBI:58702"/>
        <dbReference type="EC" id="4.2.1.11"/>
    </reaction>
    <physiologicalReaction direction="left-to-right" evidence="11">
        <dbReference type="Rhea" id="RHEA:10165"/>
    </physiologicalReaction>
</comment>
<dbReference type="Gene3D" id="3.30.390.10">
    <property type="entry name" value="Enolase-like, N-terminal domain"/>
    <property type="match status" value="1"/>
</dbReference>
<evidence type="ECO:0000313" key="19">
    <source>
        <dbReference type="Proteomes" id="UP001197875"/>
    </source>
</evidence>
<dbReference type="GO" id="GO:0006096">
    <property type="term" value="P:glycolytic process"/>
    <property type="evidence" value="ECO:0007669"/>
    <property type="project" value="UniProtKB-UniRule"/>
</dbReference>
<feature type="binding site" evidence="14">
    <location>
        <position position="322"/>
    </location>
    <ligand>
        <name>substrate</name>
    </ligand>
</feature>
<reference evidence="18 19" key="1">
    <citation type="submission" date="2021-10" db="EMBL/GenBank/DDBJ databases">
        <title>Anaerobic single-cell dispensing facilitates the cultivation of human gut bacteria.</title>
        <authorList>
            <person name="Afrizal A."/>
        </authorList>
    </citation>
    <scope>NUCLEOTIDE SEQUENCE [LARGE SCALE GENOMIC DNA]</scope>
    <source>
        <strain evidence="18 19">CLA-AA-H277</strain>
    </source>
</reference>
<proteinExistence type="inferred from homology"/>
<keyword evidence="7 12" id="KW-0479">Metal-binding</keyword>
<evidence type="ECO:0000259" key="16">
    <source>
        <dbReference type="SMART" id="SM01192"/>
    </source>
</evidence>
<evidence type="ECO:0000256" key="11">
    <source>
        <dbReference type="ARBA" id="ARBA00048951"/>
    </source>
</evidence>
<dbReference type="PANTHER" id="PTHR11902">
    <property type="entry name" value="ENOLASE"/>
    <property type="match status" value="1"/>
</dbReference>
<dbReference type="GO" id="GO:0000287">
    <property type="term" value="F:magnesium ion binding"/>
    <property type="evidence" value="ECO:0007669"/>
    <property type="project" value="UniProtKB-UniRule"/>
</dbReference>
<dbReference type="FunFam" id="3.30.390.10:FF:000001">
    <property type="entry name" value="Enolase"/>
    <property type="match status" value="1"/>
</dbReference>
<evidence type="ECO:0000256" key="9">
    <source>
        <dbReference type="ARBA" id="ARBA00023152"/>
    </source>
</evidence>
<dbReference type="InterPro" id="IPR000941">
    <property type="entry name" value="Enolase"/>
</dbReference>
<feature type="binding site" evidence="12 15">
    <location>
        <position position="295"/>
    </location>
    <ligand>
        <name>Mg(2+)</name>
        <dbReference type="ChEBI" id="CHEBI:18420"/>
    </ligand>
</feature>
<dbReference type="InterPro" id="IPR036849">
    <property type="entry name" value="Enolase-like_C_sf"/>
</dbReference>
<evidence type="ECO:0000256" key="1">
    <source>
        <dbReference type="ARBA" id="ARBA00005031"/>
    </source>
</evidence>
<comment type="similarity">
    <text evidence="2 12">Belongs to the enolase family.</text>
</comment>
<dbReference type="GO" id="GO:0000015">
    <property type="term" value="C:phosphopyruvate hydratase complex"/>
    <property type="evidence" value="ECO:0007669"/>
    <property type="project" value="InterPro"/>
</dbReference>
<evidence type="ECO:0000256" key="10">
    <source>
        <dbReference type="ARBA" id="ARBA00023239"/>
    </source>
</evidence>
<comment type="cofactor">
    <cofactor evidence="12">
        <name>Mg(2+)</name>
        <dbReference type="ChEBI" id="CHEBI:18420"/>
    </cofactor>
    <text evidence="12">Binds a second Mg(2+) ion via substrate during catalysis.</text>
</comment>